<feature type="compositionally biased region" description="Low complexity" evidence="1">
    <location>
        <begin position="146"/>
        <end position="162"/>
    </location>
</feature>
<dbReference type="Proteomes" id="UP001497525">
    <property type="component" value="Unassembled WGS sequence"/>
</dbReference>
<feature type="compositionally biased region" description="Low complexity" evidence="1">
    <location>
        <begin position="459"/>
        <end position="480"/>
    </location>
</feature>
<feature type="compositionally biased region" description="Polar residues" evidence="1">
    <location>
        <begin position="1"/>
        <end position="28"/>
    </location>
</feature>
<feature type="compositionally biased region" description="Basic and acidic residues" evidence="1">
    <location>
        <begin position="829"/>
        <end position="850"/>
    </location>
</feature>
<feature type="compositionally biased region" description="Polar residues" evidence="1">
    <location>
        <begin position="89"/>
        <end position="107"/>
    </location>
</feature>
<feature type="compositionally biased region" description="Basic and acidic residues" evidence="1">
    <location>
        <begin position="325"/>
        <end position="344"/>
    </location>
</feature>
<feature type="compositionally biased region" description="Polar residues" evidence="1">
    <location>
        <begin position="121"/>
        <end position="133"/>
    </location>
</feature>
<feature type="compositionally biased region" description="Polar residues" evidence="1">
    <location>
        <begin position="449"/>
        <end position="458"/>
    </location>
</feature>
<sequence length="955" mass="104701">MLLNSSLPTIPQPNVSRSVQRNRQSKSQNDLDRKMDESNESLPDGHLGGTGGLQRHQSVSGTRHSGDGETLFAGTNQLGNQLGARFTKSINSSQSTPSLVQPTQISTEQDKTFPNDKDPSSKLNQVDQLSRANRQNEKDIVQDNKTTTITAATGANTTLNNTPEDRKPVTKAAKLVKRPSLSQAVQKTAPFTQQSESKHEQAACSTVTKEIADFKFPAKAKKNALSSVGRENTNELSENEENAEATDQPPNGQDAPVNTGSVNTLSSSPLRSADEDGDEADVEADEQLQQNSNNKSGTPDNKPDSLIADQHAKVGNWLGSTGIREFAEAAEPTKKTRPAGEKKNTNILHGHKFNNETEFPDSKVGKTGKETSPITGQLLTAPSAPPAVTSKADTINHPIRSQPDVLHPTDSSKLASVDSNRLSYQPEHTDSPEFIDSPDQSPPIDDNITYYNQLSYHPQNSSSMMSQQQQGQQQQTSLSGSKTDLYFPFARSVAKANVPYSSLANRPQEYRTLAAIPSRRSPARRGGEFKPINYPPTKNDTPQFISLSAENFTRAELEKPLSFSITSPRDSARVELIARARRSDIPPCRRSSHDLSPQPRDWYKGYSPTFYPTGSASVTSISDMMIPSDIAPVSLGERDQSGTTQAPLVRETFSTLAVSCCTSRDSSVPSSFLRGIYDNEQNTAGRHEPANDLLLDHGYAPHYPFSAASSMGMSTTEHNQPRGYRVYSTSLAAQSMAENARPHQTKLSLDVTAPSRSCAEIKLPLSPTTRSNLVQTEGDKQPERFLVASRSTSGLSTRNAQDQPSKRLDTRSTQIQTEYSPDESPQYKSVERSRNSIKHYSDKVDSTMRDGIEVGQRSVKELTRSVAVPPLANSSAPAPSSSTEAAASNLNGQQIEQRGLYPLAQQLFYYLLVGFIIYRLTGWLRIRPRFGNTTEEPSILYRIIMSILNWVFNID</sequence>
<feature type="region of interest" description="Disordered" evidence="1">
    <location>
        <begin position="325"/>
        <end position="480"/>
    </location>
</feature>
<feature type="compositionally biased region" description="Basic and acidic residues" evidence="1">
    <location>
        <begin position="108"/>
        <end position="120"/>
    </location>
</feature>
<name>A0AAV2TYM0_CALDB</name>
<feature type="compositionally biased region" description="Low complexity" evidence="1">
    <location>
        <begin position="435"/>
        <end position="446"/>
    </location>
</feature>
<protein>
    <submittedName>
        <fullName evidence="2">Uncharacterized protein</fullName>
    </submittedName>
</protein>
<feature type="compositionally biased region" description="Polar residues" evidence="1">
    <location>
        <begin position="370"/>
        <end position="380"/>
    </location>
</feature>
<feature type="region of interest" description="Disordered" evidence="1">
    <location>
        <begin position="868"/>
        <end position="887"/>
    </location>
</feature>
<feature type="compositionally biased region" description="Acidic residues" evidence="1">
    <location>
        <begin position="275"/>
        <end position="286"/>
    </location>
</feature>
<dbReference type="AlphaFoldDB" id="A0AAV2TYM0"/>
<proteinExistence type="predicted"/>
<dbReference type="EMBL" id="CAXLJL010000989">
    <property type="protein sequence ID" value="CAL5142255.1"/>
    <property type="molecule type" value="Genomic_DNA"/>
</dbReference>
<feature type="region of interest" description="Disordered" evidence="1">
    <location>
        <begin position="224"/>
        <end position="313"/>
    </location>
</feature>
<comment type="caution">
    <text evidence="2">The sequence shown here is derived from an EMBL/GenBank/DDBJ whole genome shotgun (WGS) entry which is preliminary data.</text>
</comment>
<feature type="compositionally biased region" description="Polar residues" evidence="1">
    <location>
        <begin position="409"/>
        <end position="423"/>
    </location>
</feature>
<evidence type="ECO:0000313" key="2">
    <source>
        <dbReference type="EMBL" id="CAL5142255.1"/>
    </source>
</evidence>
<evidence type="ECO:0000313" key="3">
    <source>
        <dbReference type="Proteomes" id="UP001497525"/>
    </source>
</evidence>
<reference evidence="2" key="1">
    <citation type="submission" date="2024-06" db="EMBL/GenBank/DDBJ databases">
        <authorList>
            <person name="Liu X."/>
            <person name="Lenzi L."/>
            <person name="Haldenby T S."/>
            <person name="Uol C."/>
        </authorList>
    </citation>
    <scope>NUCLEOTIDE SEQUENCE</scope>
</reference>
<feature type="region of interest" description="Disordered" evidence="1">
    <location>
        <begin position="769"/>
        <end position="850"/>
    </location>
</feature>
<organism evidence="2 3">
    <name type="scientific">Calicophoron daubneyi</name>
    <name type="common">Rumen fluke</name>
    <name type="synonym">Paramphistomum daubneyi</name>
    <dbReference type="NCBI Taxonomy" id="300641"/>
    <lineage>
        <taxon>Eukaryota</taxon>
        <taxon>Metazoa</taxon>
        <taxon>Spiralia</taxon>
        <taxon>Lophotrochozoa</taxon>
        <taxon>Platyhelminthes</taxon>
        <taxon>Trematoda</taxon>
        <taxon>Digenea</taxon>
        <taxon>Plagiorchiida</taxon>
        <taxon>Pronocephalata</taxon>
        <taxon>Paramphistomoidea</taxon>
        <taxon>Paramphistomidae</taxon>
        <taxon>Calicophoron</taxon>
    </lineage>
</organism>
<feature type="compositionally biased region" description="Polar residues" evidence="1">
    <location>
        <begin position="180"/>
        <end position="195"/>
    </location>
</feature>
<feature type="compositionally biased region" description="Polar residues" evidence="1">
    <location>
        <begin position="248"/>
        <end position="270"/>
    </location>
</feature>
<feature type="compositionally biased region" description="Polar residues" evidence="1">
    <location>
        <begin position="789"/>
        <end position="803"/>
    </location>
</feature>
<feature type="region of interest" description="Disordered" evidence="1">
    <location>
        <begin position="520"/>
        <end position="542"/>
    </location>
</feature>
<feature type="region of interest" description="Disordered" evidence="1">
    <location>
        <begin position="1"/>
        <end position="75"/>
    </location>
</feature>
<evidence type="ECO:0000256" key="1">
    <source>
        <dbReference type="SAM" id="MobiDB-lite"/>
    </source>
</evidence>
<gene>
    <name evidence="2" type="ORF">CDAUBV1_LOCUS17506</name>
</gene>
<accession>A0AAV2TYM0</accession>
<feature type="region of interest" description="Disordered" evidence="1">
    <location>
        <begin position="89"/>
        <end position="200"/>
    </location>
</feature>
<feature type="compositionally biased region" description="Polar residues" evidence="1">
    <location>
        <begin position="287"/>
        <end position="299"/>
    </location>
</feature>
<feature type="compositionally biased region" description="Basic and acidic residues" evidence="1">
    <location>
        <begin position="360"/>
        <end position="369"/>
    </location>
</feature>